<dbReference type="InterPro" id="IPR052774">
    <property type="entry name" value="Celegans_DevNeuronal_Protein"/>
</dbReference>
<evidence type="ECO:0000313" key="4">
    <source>
        <dbReference type="EMBL" id="CAH1394975.1"/>
    </source>
</evidence>
<dbReference type="CDD" id="cd01099">
    <property type="entry name" value="PAN_AP_HGF"/>
    <property type="match status" value="1"/>
</dbReference>
<gene>
    <name evidence="4" type="ORF">NEZAVI_LOCUS5331</name>
</gene>
<keyword evidence="1" id="KW-0472">Membrane</keyword>
<dbReference type="SUPFAM" id="SSF57414">
    <property type="entry name" value="Hairpin loop containing domain-like"/>
    <property type="match status" value="2"/>
</dbReference>
<dbReference type="PROSITE" id="PS50948">
    <property type="entry name" value="PAN"/>
    <property type="match status" value="3"/>
</dbReference>
<protein>
    <submittedName>
        <fullName evidence="4">Uncharacterized protein</fullName>
    </submittedName>
</protein>
<feature type="domain" description="Apple" evidence="2">
    <location>
        <begin position="191"/>
        <end position="271"/>
    </location>
</feature>
<feature type="domain" description="ZP" evidence="3">
    <location>
        <begin position="277"/>
        <end position="532"/>
    </location>
</feature>
<evidence type="ECO:0000256" key="1">
    <source>
        <dbReference type="SAM" id="Phobius"/>
    </source>
</evidence>
<dbReference type="InterPro" id="IPR001507">
    <property type="entry name" value="ZP_dom"/>
</dbReference>
<feature type="domain" description="Apple" evidence="2">
    <location>
        <begin position="97"/>
        <end position="183"/>
    </location>
</feature>
<dbReference type="SMART" id="SM00241">
    <property type="entry name" value="ZP"/>
    <property type="match status" value="1"/>
</dbReference>
<dbReference type="PANTHER" id="PTHR47327:SF9">
    <property type="entry name" value="NO MECHANORECEPTOR POTENTIAL A, ISOFORM A"/>
    <property type="match status" value="1"/>
</dbReference>
<dbReference type="Pfam" id="PF00024">
    <property type="entry name" value="PAN_1"/>
    <property type="match status" value="2"/>
</dbReference>
<evidence type="ECO:0000259" key="3">
    <source>
        <dbReference type="PROSITE" id="PS51034"/>
    </source>
</evidence>
<dbReference type="AlphaFoldDB" id="A0A9P0EEF4"/>
<accession>A0A9P0EEF4</accession>
<evidence type="ECO:0000313" key="5">
    <source>
        <dbReference type="Proteomes" id="UP001152798"/>
    </source>
</evidence>
<dbReference type="SMART" id="SM00473">
    <property type="entry name" value="PAN_AP"/>
    <property type="match status" value="3"/>
</dbReference>
<dbReference type="EMBL" id="OV725079">
    <property type="protein sequence ID" value="CAH1394975.1"/>
    <property type="molecule type" value="Genomic_DNA"/>
</dbReference>
<dbReference type="OrthoDB" id="6430118at2759"/>
<organism evidence="4 5">
    <name type="scientific">Nezara viridula</name>
    <name type="common">Southern green stink bug</name>
    <name type="synonym">Cimex viridulus</name>
    <dbReference type="NCBI Taxonomy" id="85310"/>
    <lineage>
        <taxon>Eukaryota</taxon>
        <taxon>Metazoa</taxon>
        <taxon>Ecdysozoa</taxon>
        <taxon>Arthropoda</taxon>
        <taxon>Hexapoda</taxon>
        <taxon>Insecta</taxon>
        <taxon>Pterygota</taxon>
        <taxon>Neoptera</taxon>
        <taxon>Paraneoptera</taxon>
        <taxon>Hemiptera</taxon>
        <taxon>Heteroptera</taxon>
        <taxon>Panheteroptera</taxon>
        <taxon>Pentatomomorpha</taxon>
        <taxon>Pentatomoidea</taxon>
        <taxon>Pentatomidae</taxon>
        <taxon>Pentatominae</taxon>
        <taxon>Nezara</taxon>
    </lineage>
</organism>
<proteinExistence type="predicted"/>
<keyword evidence="5" id="KW-1185">Reference proteome</keyword>
<dbReference type="InterPro" id="IPR003609">
    <property type="entry name" value="Pan_app"/>
</dbReference>
<evidence type="ECO:0000259" key="2">
    <source>
        <dbReference type="PROSITE" id="PS50948"/>
    </source>
</evidence>
<name>A0A9P0EEF4_NEZVI</name>
<dbReference type="Proteomes" id="UP001152798">
    <property type="component" value="Chromosome 3"/>
</dbReference>
<dbReference type="Gene3D" id="3.50.4.10">
    <property type="entry name" value="Hepatocyte Growth Factor"/>
    <property type="match status" value="2"/>
</dbReference>
<feature type="transmembrane region" description="Helical" evidence="1">
    <location>
        <begin position="590"/>
        <end position="615"/>
    </location>
</feature>
<dbReference type="PROSITE" id="PS51034">
    <property type="entry name" value="ZP_2"/>
    <property type="match status" value="1"/>
</dbReference>
<dbReference type="Pfam" id="PF25057">
    <property type="entry name" value="CUT_N"/>
    <property type="match status" value="1"/>
</dbReference>
<feature type="non-terminal residue" evidence="4">
    <location>
        <position position="1"/>
    </location>
</feature>
<feature type="domain" description="Apple" evidence="2">
    <location>
        <begin position="4"/>
        <end position="90"/>
    </location>
</feature>
<dbReference type="GO" id="GO:0009653">
    <property type="term" value="P:anatomical structure morphogenesis"/>
    <property type="evidence" value="ECO:0007669"/>
    <property type="project" value="TreeGrafter"/>
</dbReference>
<keyword evidence="1" id="KW-0812">Transmembrane</keyword>
<keyword evidence="1" id="KW-1133">Transmembrane helix</keyword>
<dbReference type="PANTHER" id="PTHR47327">
    <property type="entry name" value="FI18240P1-RELATED"/>
    <property type="match status" value="1"/>
</dbReference>
<reference evidence="4" key="1">
    <citation type="submission" date="2022-01" db="EMBL/GenBank/DDBJ databases">
        <authorList>
            <person name="King R."/>
        </authorList>
    </citation>
    <scope>NUCLEOTIDE SEQUENCE</scope>
</reference>
<sequence>AGQCPDGRELTFAKIAGFSPSLSTPPPLLYASTYGTAITAECYNRCRSSSDCLGFVVDYAKSSCHRVPNIPGYKEVIKPDPAVNYFYKLCLKLPDDCPQRAWSLEVTPGFELVGSLDNVIPNVKDKWHCSQLCIENNESAPCLSVNYHPSTGRCALSSRSKWTDPESFIPTVHEDSFYIENHCADSEGNKCWHEPVINQTSIRSDLMTGNLTLDECKDKCRNETYFRCRAFSFLNKQNQCLLHSDTAHFSPLILPSLTTTQDAIYVEAIPCVNLTVDCDDTSMTVTLHSPKFEGMLYAQGHSDTCFIQGRGQNITVLKMSLSANDTEKCNAHLAFAVGKINRTMASAVVVVQKHQLIQTASDSIIKVNCFLPRKETKDNLTLTTGFSVLEPGIQTEITGSSIEQEGAVGKAIAKISIIDPKTGKEPKEIQLGDPIVLKIEVNPPYNSSMVRAGHLIASSGTHTDSLLLLDSRGCPPSVSLFPPLTIAGPQTLSAEFKAFRFPSSPVLALSLVLTFCPTVCKPADCGNEIISYGRKKRSVTALSGFQEVPLQLAIVVHSDFSEPNPTNLLQASLGSVDEKTEQSREICTSFLTASLIGLFWILLQCCLLAVGCVVVHRRQKEYSDTISLRHDFQPRHVTWSDEADIPSKNLRLTTPVRT</sequence>
<dbReference type="InterPro" id="IPR056953">
    <property type="entry name" value="CUT_N"/>
</dbReference>